<accession>A0A556MFJ9</accession>
<sequence length="269" mass="31753">MINQILKSLFITAILTTVFTNCFCQVDPWITNKTYKDSRLKGRVDSCVTNIVFISYKDSTAKKQLSAKIVEYYNKHNEIIKKVDYMFNADPDTAEVMKRPLITAYNYNKKGGFEKMFYRKSKPISKDIFTYADDKTAGILKQYNLPDNKLSGITKIKLNARGDIEESVEYRDTAYNAKPFRKINYEYNQNGFLTKYTASYTHTTRTQQIFYTYDQDNNMIQVRRSGDPEPSIEVYTYPKFDKSHNWLEEDMYVDGKLIYVFERRIVYHK</sequence>
<dbReference type="Proteomes" id="UP000318733">
    <property type="component" value="Unassembled WGS sequence"/>
</dbReference>
<dbReference type="OrthoDB" id="1046747at2"/>
<reference evidence="1 2" key="1">
    <citation type="submission" date="2019-07" db="EMBL/GenBank/DDBJ databases">
        <authorList>
            <person name="Huq M.A."/>
        </authorList>
    </citation>
    <scope>NUCLEOTIDE SEQUENCE [LARGE SCALE GENOMIC DNA]</scope>
    <source>
        <strain evidence="1 2">MAH-19</strain>
    </source>
</reference>
<gene>
    <name evidence="1" type="ORF">FO440_19470</name>
</gene>
<comment type="caution">
    <text evidence="1">The sequence shown here is derived from an EMBL/GenBank/DDBJ whole genome shotgun (WGS) entry which is preliminary data.</text>
</comment>
<organism evidence="1 2">
    <name type="scientific">Mucilaginibacter corticis</name>
    <dbReference type="NCBI Taxonomy" id="2597670"/>
    <lineage>
        <taxon>Bacteria</taxon>
        <taxon>Pseudomonadati</taxon>
        <taxon>Bacteroidota</taxon>
        <taxon>Sphingobacteriia</taxon>
        <taxon>Sphingobacteriales</taxon>
        <taxon>Sphingobacteriaceae</taxon>
        <taxon>Mucilaginibacter</taxon>
    </lineage>
</organism>
<dbReference type="RefSeq" id="WP_144249968.1">
    <property type="nucleotide sequence ID" value="NZ_VLPK01000004.1"/>
</dbReference>
<dbReference type="AlphaFoldDB" id="A0A556MFJ9"/>
<proteinExistence type="predicted"/>
<dbReference type="EMBL" id="VLPK01000004">
    <property type="protein sequence ID" value="TSJ38687.1"/>
    <property type="molecule type" value="Genomic_DNA"/>
</dbReference>
<keyword evidence="2" id="KW-1185">Reference proteome</keyword>
<evidence type="ECO:0000313" key="2">
    <source>
        <dbReference type="Proteomes" id="UP000318733"/>
    </source>
</evidence>
<evidence type="ECO:0000313" key="1">
    <source>
        <dbReference type="EMBL" id="TSJ38687.1"/>
    </source>
</evidence>
<name>A0A556MFJ9_9SPHI</name>
<evidence type="ECO:0008006" key="3">
    <source>
        <dbReference type="Google" id="ProtNLM"/>
    </source>
</evidence>
<protein>
    <recommendedName>
        <fullName evidence="3">YD repeat-containing protein</fullName>
    </recommendedName>
</protein>